<dbReference type="InterPro" id="IPR018389">
    <property type="entry name" value="DctP_fam"/>
</dbReference>
<dbReference type="Gene3D" id="3.40.190.170">
    <property type="entry name" value="Bacterial extracellular solute-binding protein, family 7"/>
    <property type="match status" value="1"/>
</dbReference>
<comment type="similarity">
    <text evidence="2">Belongs to the bacterial solute-binding protein 7 family.</text>
</comment>
<evidence type="ECO:0000313" key="7">
    <source>
        <dbReference type="Proteomes" id="UP000593594"/>
    </source>
</evidence>
<dbReference type="EMBL" id="CP058214">
    <property type="protein sequence ID" value="QPC42932.1"/>
    <property type="molecule type" value="Genomic_DNA"/>
</dbReference>
<organism evidence="6 7">
    <name type="scientific">Kaustia mangrovi</name>
    <dbReference type="NCBI Taxonomy" id="2593653"/>
    <lineage>
        <taxon>Bacteria</taxon>
        <taxon>Pseudomonadati</taxon>
        <taxon>Pseudomonadota</taxon>
        <taxon>Alphaproteobacteria</taxon>
        <taxon>Hyphomicrobiales</taxon>
        <taxon>Parvibaculaceae</taxon>
        <taxon>Kaustia</taxon>
    </lineage>
</organism>
<dbReference type="GO" id="GO:0030288">
    <property type="term" value="C:outer membrane-bounded periplasmic space"/>
    <property type="evidence" value="ECO:0007669"/>
    <property type="project" value="InterPro"/>
</dbReference>
<dbReference type="AlphaFoldDB" id="A0A7S8C3Z3"/>
<protein>
    <submittedName>
        <fullName evidence="6">TRAP transporter substrate-binding protein</fullName>
    </submittedName>
</protein>
<comment type="subcellular location">
    <subcellularLocation>
        <location evidence="1">Cell envelope</location>
    </subcellularLocation>
</comment>
<dbReference type="RefSeq" id="WP_213164171.1">
    <property type="nucleotide sequence ID" value="NZ_CP058214.1"/>
</dbReference>
<accession>A0A7S8C3Z3</accession>
<keyword evidence="4 5" id="KW-0732">Signal</keyword>
<reference evidence="6 7" key="1">
    <citation type="submission" date="2020-06" db="EMBL/GenBank/DDBJ databases">
        <title>Genome sequence of 2 isolates from Red Sea Mangroves.</title>
        <authorList>
            <person name="Sefrji F."/>
            <person name="Michoud G."/>
            <person name="Merlino G."/>
            <person name="Daffonchio D."/>
        </authorList>
    </citation>
    <scope>NUCLEOTIDE SEQUENCE [LARGE SCALE GENOMIC DNA]</scope>
    <source>
        <strain evidence="6 7">R1DC25</strain>
    </source>
</reference>
<proteinExistence type="inferred from homology"/>
<evidence type="ECO:0000313" key="6">
    <source>
        <dbReference type="EMBL" id="QPC42932.1"/>
    </source>
</evidence>
<gene>
    <name evidence="6" type="ORF">HW532_09660</name>
</gene>
<evidence type="ECO:0000256" key="4">
    <source>
        <dbReference type="ARBA" id="ARBA00022729"/>
    </source>
</evidence>
<evidence type="ECO:0000256" key="1">
    <source>
        <dbReference type="ARBA" id="ARBA00004196"/>
    </source>
</evidence>
<sequence length="346" mass="37794">MTTFGRSIFIAGVLALGIALPGAGAQAADFTIRASHGEAADSALHKGWQVFEAYVEGASAGRIDVEISPAGQLGSMVDALEQTKVGAIQVAHGDEQTLSRFYKPMMILATPYLFGNDQEGMAFVSGDFFMKVREEMAAESGLRLLSAASYGFRNFTNNKHPIKSAADMEGLRMRVPPSPMSLEMVKAMGGSPTPVPWEELYGAMQTGVVDGQENPTGVILDYSFYQVQKYLIVDNHQLGLNTMVMNEAFFQSLPVELREVVMTGAQMAAETEYGERNYQARVSAIDALREKGMEIHFPSPDEVATFRDAVKEPIRAYLESELDADFVAAVYDEIDRMREASKAAVQ</sequence>
<dbReference type="Proteomes" id="UP000593594">
    <property type="component" value="Chromosome"/>
</dbReference>
<dbReference type="InterPro" id="IPR004682">
    <property type="entry name" value="TRAP_DctP"/>
</dbReference>
<dbReference type="CDD" id="cd13603">
    <property type="entry name" value="PBP2_TRAP_Siap_TeaA_like"/>
    <property type="match status" value="1"/>
</dbReference>
<dbReference type="GO" id="GO:0055085">
    <property type="term" value="P:transmembrane transport"/>
    <property type="evidence" value="ECO:0007669"/>
    <property type="project" value="InterPro"/>
</dbReference>
<dbReference type="PIRSF" id="PIRSF006470">
    <property type="entry name" value="DctB"/>
    <property type="match status" value="1"/>
</dbReference>
<dbReference type="PANTHER" id="PTHR33376:SF4">
    <property type="entry name" value="SIALIC ACID-BINDING PERIPLASMIC PROTEIN SIAP"/>
    <property type="match status" value="1"/>
</dbReference>
<dbReference type="KEGG" id="kmn:HW532_09660"/>
<dbReference type="Pfam" id="PF03480">
    <property type="entry name" value="DctP"/>
    <property type="match status" value="1"/>
</dbReference>
<feature type="signal peptide" evidence="5">
    <location>
        <begin position="1"/>
        <end position="27"/>
    </location>
</feature>
<name>A0A7S8C3Z3_9HYPH</name>
<keyword evidence="7" id="KW-1185">Reference proteome</keyword>
<dbReference type="NCBIfam" id="TIGR00787">
    <property type="entry name" value="dctP"/>
    <property type="match status" value="1"/>
</dbReference>
<dbReference type="PANTHER" id="PTHR33376">
    <property type="match status" value="1"/>
</dbReference>
<evidence type="ECO:0000256" key="2">
    <source>
        <dbReference type="ARBA" id="ARBA00009023"/>
    </source>
</evidence>
<dbReference type="NCBIfam" id="NF037995">
    <property type="entry name" value="TRAP_S1"/>
    <property type="match status" value="1"/>
</dbReference>
<evidence type="ECO:0000256" key="3">
    <source>
        <dbReference type="ARBA" id="ARBA00022448"/>
    </source>
</evidence>
<keyword evidence="3" id="KW-0813">Transport</keyword>
<dbReference type="InterPro" id="IPR038404">
    <property type="entry name" value="TRAP_DctP_sf"/>
</dbReference>
<feature type="chain" id="PRO_5032643342" evidence="5">
    <location>
        <begin position="28"/>
        <end position="346"/>
    </location>
</feature>
<evidence type="ECO:0000256" key="5">
    <source>
        <dbReference type="SAM" id="SignalP"/>
    </source>
</evidence>